<organism evidence="1 2">
    <name type="scientific">Tetrahymena thermophila (strain SB210)</name>
    <dbReference type="NCBI Taxonomy" id="312017"/>
    <lineage>
        <taxon>Eukaryota</taxon>
        <taxon>Sar</taxon>
        <taxon>Alveolata</taxon>
        <taxon>Ciliophora</taxon>
        <taxon>Intramacronucleata</taxon>
        <taxon>Oligohymenophorea</taxon>
        <taxon>Hymenostomatida</taxon>
        <taxon>Tetrahymenina</taxon>
        <taxon>Tetrahymenidae</taxon>
        <taxon>Tetrahymena</taxon>
    </lineage>
</organism>
<gene>
    <name evidence="1" type="ORF">TTHERM_000476849</name>
</gene>
<dbReference type="KEGG" id="tet:TTHERM_000476849"/>
<dbReference type="Proteomes" id="UP000009168">
    <property type="component" value="Unassembled WGS sequence"/>
</dbReference>
<dbReference type="Gene3D" id="3.30.160.60">
    <property type="entry name" value="Classic Zinc Finger"/>
    <property type="match status" value="1"/>
</dbReference>
<keyword evidence="2" id="KW-1185">Reference proteome</keyword>
<evidence type="ECO:0000313" key="1">
    <source>
        <dbReference type="EMBL" id="EWS74054.1"/>
    </source>
</evidence>
<dbReference type="OrthoDB" id="6105938at2759"/>
<dbReference type="AlphaFoldDB" id="W7XJD2"/>
<dbReference type="EMBL" id="GG662667">
    <property type="protein sequence ID" value="EWS74054.1"/>
    <property type="molecule type" value="Genomic_DNA"/>
</dbReference>
<dbReference type="STRING" id="312017.W7XJD2"/>
<evidence type="ECO:0000313" key="2">
    <source>
        <dbReference type="Proteomes" id="UP000009168"/>
    </source>
</evidence>
<name>W7XJD2_TETTS</name>
<dbReference type="GeneID" id="24439186"/>
<accession>W7XJD2</accession>
<proteinExistence type="predicted"/>
<sequence>MEDQFQDPGMCQIHNRPFECYSLDENCLICPSCLMFGPYQGNKVCRIEEAAKKLRAKLSEAKDQNILQYERTENILLDIRHTKIECEEKKAQIMKEVELTFSNVIKVLKQRKEDVISELVDHFNQQIESVYEQESKWVEKQETGSELANLLKEENDLVLIQKSNLILKGIESLKESQQYKQVKILNTLDTNFKASKLDSSIKEFLRDLEKFVVKGEVITIQYKC</sequence>
<dbReference type="RefSeq" id="XP_012653387.1">
    <property type="nucleotide sequence ID" value="XM_012797933.1"/>
</dbReference>
<protein>
    <submittedName>
        <fullName evidence="1">Uncharacterized protein</fullName>
    </submittedName>
</protein>
<reference evidence="2" key="1">
    <citation type="journal article" date="2006" name="PLoS Biol.">
        <title>Macronuclear genome sequence of the ciliate Tetrahymena thermophila, a model eukaryote.</title>
        <authorList>
            <person name="Eisen J.A."/>
            <person name="Coyne R.S."/>
            <person name="Wu M."/>
            <person name="Wu D."/>
            <person name="Thiagarajan M."/>
            <person name="Wortman J.R."/>
            <person name="Badger J.H."/>
            <person name="Ren Q."/>
            <person name="Amedeo P."/>
            <person name="Jones K.M."/>
            <person name="Tallon L.J."/>
            <person name="Delcher A.L."/>
            <person name="Salzberg S.L."/>
            <person name="Silva J.C."/>
            <person name="Haas B.J."/>
            <person name="Majoros W.H."/>
            <person name="Farzad M."/>
            <person name="Carlton J.M."/>
            <person name="Smith R.K. Jr."/>
            <person name="Garg J."/>
            <person name="Pearlman R.E."/>
            <person name="Karrer K.M."/>
            <person name="Sun L."/>
            <person name="Manning G."/>
            <person name="Elde N.C."/>
            <person name="Turkewitz A.P."/>
            <person name="Asai D.J."/>
            <person name="Wilkes D.E."/>
            <person name="Wang Y."/>
            <person name="Cai H."/>
            <person name="Collins K."/>
            <person name="Stewart B.A."/>
            <person name="Lee S.R."/>
            <person name="Wilamowska K."/>
            <person name="Weinberg Z."/>
            <person name="Ruzzo W.L."/>
            <person name="Wloga D."/>
            <person name="Gaertig J."/>
            <person name="Frankel J."/>
            <person name="Tsao C.-C."/>
            <person name="Gorovsky M.A."/>
            <person name="Keeling P.J."/>
            <person name="Waller R.F."/>
            <person name="Patron N.J."/>
            <person name="Cherry J.M."/>
            <person name="Stover N.A."/>
            <person name="Krieger C.J."/>
            <person name="del Toro C."/>
            <person name="Ryder H.F."/>
            <person name="Williamson S.C."/>
            <person name="Barbeau R.A."/>
            <person name="Hamilton E.P."/>
            <person name="Orias E."/>
        </authorList>
    </citation>
    <scope>NUCLEOTIDE SEQUENCE [LARGE SCALE GENOMIC DNA]</scope>
    <source>
        <strain evidence="2">SB210</strain>
    </source>
</reference>
<dbReference type="SUPFAM" id="SSF57845">
    <property type="entry name" value="B-box zinc-binding domain"/>
    <property type="match status" value="1"/>
</dbReference>
<dbReference type="InParanoid" id="W7XJD2"/>